<reference evidence="9 10" key="1">
    <citation type="submission" date="2023-03" db="EMBL/GenBank/DDBJ databases">
        <title>Novel Species.</title>
        <authorList>
            <person name="Ma S."/>
        </authorList>
    </citation>
    <scope>NUCLEOTIDE SEQUENCE [LARGE SCALE GENOMIC DNA]</scope>
    <source>
        <strain evidence="9 10">B11</strain>
    </source>
</reference>
<accession>A0ABZ2YD98</accession>
<sequence length="297" mass="33244">MRMLKQVAKKKNIAFWLFLPAFALTVGILVPFGYSVAMSFTNLNLTAGTKAFIGLGNYIKMMKDPEFWNSLKVTIFFTIGAVAFEVLVGFAAAYLLNLGLMGQRIYRTLFLVPVMLPPTVAAIMWKLMMAPIQGVLNYLLQLAGFLGLEWLGSSKTALMSVILIDAYVFIPFCGMIFLAGVQNLPKEPYEAAAVDGVSSWFVFRKLTLPLLKPVILIVLLFRIMDCLKHFDIIYAATKGGPASATMTLTVQAYYHSFRWTDMGYAFAHLVVLWAIVYVLSYFIVEQWKKAVAEVHGR</sequence>
<evidence type="ECO:0000256" key="2">
    <source>
        <dbReference type="ARBA" id="ARBA00022448"/>
    </source>
</evidence>
<name>A0ABZ2YD98_9BACT</name>
<dbReference type="InterPro" id="IPR035906">
    <property type="entry name" value="MetI-like_sf"/>
</dbReference>
<dbReference type="SUPFAM" id="SSF161098">
    <property type="entry name" value="MetI-like"/>
    <property type="match status" value="1"/>
</dbReference>
<evidence type="ECO:0000313" key="10">
    <source>
        <dbReference type="Proteomes" id="UP001461341"/>
    </source>
</evidence>
<dbReference type="PANTHER" id="PTHR43005">
    <property type="entry name" value="BLR7065 PROTEIN"/>
    <property type="match status" value="1"/>
</dbReference>
<comment type="subcellular location">
    <subcellularLocation>
        <location evidence="1 7">Cell membrane</location>
        <topology evidence="1 7">Multi-pass membrane protein</topology>
    </subcellularLocation>
</comment>
<dbReference type="EMBL" id="CP121689">
    <property type="protein sequence ID" value="WZL75769.1"/>
    <property type="molecule type" value="Genomic_DNA"/>
</dbReference>
<evidence type="ECO:0000256" key="5">
    <source>
        <dbReference type="ARBA" id="ARBA00022989"/>
    </source>
</evidence>
<proteinExistence type="inferred from homology"/>
<dbReference type="PROSITE" id="PS50928">
    <property type="entry name" value="ABC_TM1"/>
    <property type="match status" value="1"/>
</dbReference>
<dbReference type="RefSeq" id="WP_369017919.1">
    <property type="nucleotide sequence ID" value="NZ_CP121689.1"/>
</dbReference>
<evidence type="ECO:0000256" key="7">
    <source>
        <dbReference type="RuleBase" id="RU363032"/>
    </source>
</evidence>
<feature type="domain" description="ABC transmembrane type-1" evidence="8">
    <location>
        <begin position="71"/>
        <end position="283"/>
    </location>
</feature>
<evidence type="ECO:0000313" key="9">
    <source>
        <dbReference type="EMBL" id="WZL75769.1"/>
    </source>
</evidence>
<evidence type="ECO:0000256" key="1">
    <source>
        <dbReference type="ARBA" id="ARBA00004651"/>
    </source>
</evidence>
<gene>
    <name evidence="9" type="ORF">QBE54_09290</name>
</gene>
<protein>
    <submittedName>
        <fullName evidence="9">Sugar ABC transporter permease</fullName>
    </submittedName>
</protein>
<dbReference type="PANTHER" id="PTHR43005:SF1">
    <property type="entry name" value="SPERMIDINE_PUTRESCINE TRANSPORT SYSTEM PERMEASE PROTEIN"/>
    <property type="match status" value="1"/>
</dbReference>
<feature type="transmembrane region" description="Helical" evidence="7">
    <location>
        <begin position="233"/>
        <end position="254"/>
    </location>
</feature>
<feature type="transmembrane region" description="Helical" evidence="7">
    <location>
        <begin position="266"/>
        <end position="284"/>
    </location>
</feature>
<dbReference type="InterPro" id="IPR000515">
    <property type="entry name" value="MetI-like"/>
</dbReference>
<keyword evidence="5 7" id="KW-1133">Transmembrane helix</keyword>
<feature type="transmembrane region" description="Helical" evidence="7">
    <location>
        <begin position="73"/>
        <end position="96"/>
    </location>
</feature>
<organism evidence="9 10">
    <name type="scientific">Thermatribacter velox</name>
    <dbReference type="NCBI Taxonomy" id="3039681"/>
    <lineage>
        <taxon>Bacteria</taxon>
        <taxon>Pseudomonadati</taxon>
        <taxon>Atribacterota</taxon>
        <taxon>Atribacteria</taxon>
        <taxon>Atribacterales</taxon>
        <taxon>Thermatribacteraceae</taxon>
        <taxon>Thermatribacter</taxon>
    </lineage>
</organism>
<feature type="transmembrane region" description="Helical" evidence="7">
    <location>
        <begin position="108"/>
        <end position="128"/>
    </location>
</feature>
<keyword evidence="4 7" id="KW-0812">Transmembrane</keyword>
<feature type="transmembrane region" description="Helical" evidence="7">
    <location>
        <begin position="158"/>
        <end position="181"/>
    </location>
</feature>
<comment type="similarity">
    <text evidence="7">Belongs to the binding-protein-dependent transport system permease family.</text>
</comment>
<evidence type="ECO:0000256" key="3">
    <source>
        <dbReference type="ARBA" id="ARBA00022475"/>
    </source>
</evidence>
<evidence type="ECO:0000256" key="6">
    <source>
        <dbReference type="ARBA" id="ARBA00023136"/>
    </source>
</evidence>
<feature type="transmembrane region" description="Helical" evidence="7">
    <location>
        <begin position="201"/>
        <end position="221"/>
    </location>
</feature>
<dbReference type="Proteomes" id="UP001461341">
    <property type="component" value="Chromosome"/>
</dbReference>
<feature type="transmembrane region" description="Helical" evidence="7">
    <location>
        <begin position="12"/>
        <end position="34"/>
    </location>
</feature>
<evidence type="ECO:0000256" key="4">
    <source>
        <dbReference type="ARBA" id="ARBA00022692"/>
    </source>
</evidence>
<dbReference type="CDD" id="cd06261">
    <property type="entry name" value="TM_PBP2"/>
    <property type="match status" value="1"/>
</dbReference>
<keyword evidence="6 7" id="KW-0472">Membrane</keyword>
<evidence type="ECO:0000259" key="8">
    <source>
        <dbReference type="PROSITE" id="PS50928"/>
    </source>
</evidence>
<dbReference type="Pfam" id="PF00528">
    <property type="entry name" value="BPD_transp_1"/>
    <property type="match status" value="1"/>
</dbReference>
<dbReference type="Gene3D" id="1.10.3720.10">
    <property type="entry name" value="MetI-like"/>
    <property type="match status" value="1"/>
</dbReference>
<feature type="transmembrane region" description="Helical" evidence="7">
    <location>
        <begin position="134"/>
        <end position="151"/>
    </location>
</feature>
<keyword evidence="3" id="KW-1003">Cell membrane</keyword>
<keyword evidence="10" id="KW-1185">Reference proteome</keyword>
<keyword evidence="2 7" id="KW-0813">Transport</keyword>